<sequence length="93" mass="10602">MKDGKITDFRRFWLDPGEMSDSEKEVIPAAAALIKFMSENAGEDKIYVQDISLVFWLDSSAFNAESPVTDTAFPAWKITYNDGKVRYVTAWEQ</sequence>
<name>A0A645HA40_9ZZZZ</name>
<gene>
    <name evidence="1" type="ORF">SDC9_183403</name>
</gene>
<dbReference type="EMBL" id="VSSQ01089749">
    <property type="protein sequence ID" value="MPN35901.1"/>
    <property type="molecule type" value="Genomic_DNA"/>
</dbReference>
<reference evidence="1" key="1">
    <citation type="submission" date="2019-08" db="EMBL/GenBank/DDBJ databases">
        <authorList>
            <person name="Kucharzyk K."/>
            <person name="Murdoch R.W."/>
            <person name="Higgins S."/>
            <person name="Loffler F."/>
        </authorList>
    </citation>
    <scope>NUCLEOTIDE SEQUENCE</scope>
</reference>
<accession>A0A645HA40</accession>
<proteinExistence type="predicted"/>
<protein>
    <submittedName>
        <fullName evidence="1">Uncharacterized protein</fullName>
    </submittedName>
</protein>
<organism evidence="1">
    <name type="scientific">bioreactor metagenome</name>
    <dbReference type="NCBI Taxonomy" id="1076179"/>
    <lineage>
        <taxon>unclassified sequences</taxon>
        <taxon>metagenomes</taxon>
        <taxon>ecological metagenomes</taxon>
    </lineage>
</organism>
<comment type="caution">
    <text evidence="1">The sequence shown here is derived from an EMBL/GenBank/DDBJ whole genome shotgun (WGS) entry which is preliminary data.</text>
</comment>
<dbReference type="AlphaFoldDB" id="A0A645HA40"/>
<evidence type="ECO:0000313" key="1">
    <source>
        <dbReference type="EMBL" id="MPN35901.1"/>
    </source>
</evidence>